<dbReference type="GO" id="GO:0035023">
    <property type="term" value="P:regulation of Rho protein signal transduction"/>
    <property type="evidence" value="ECO:0007669"/>
    <property type="project" value="TreeGrafter"/>
</dbReference>
<dbReference type="GO" id="GO:0030036">
    <property type="term" value="P:actin cytoskeleton organization"/>
    <property type="evidence" value="ECO:0007669"/>
    <property type="project" value="TreeGrafter"/>
</dbReference>
<dbReference type="PANTHER" id="PTHR12659">
    <property type="entry name" value="RHO-TYPE GTPASE ACTIVATING PROTEIN"/>
    <property type="match status" value="1"/>
</dbReference>
<dbReference type="GO" id="GO:0005096">
    <property type="term" value="F:GTPase activator activity"/>
    <property type="evidence" value="ECO:0007669"/>
    <property type="project" value="TreeGrafter"/>
</dbReference>
<name>A0A310SMH9_9HYME</name>
<feature type="region of interest" description="Disordered" evidence="1">
    <location>
        <begin position="155"/>
        <end position="179"/>
    </location>
</feature>
<dbReference type="SUPFAM" id="SSF47769">
    <property type="entry name" value="SAM/Pointed domain"/>
    <property type="match status" value="1"/>
</dbReference>
<protein>
    <submittedName>
        <fullName evidence="2">StAR-related lipid transfer protein 13</fullName>
    </submittedName>
</protein>
<dbReference type="OrthoDB" id="10003330at2759"/>
<gene>
    <name evidence="2" type="ORF">WN48_00777</name>
</gene>
<evidence type="ECO:0000313" key="3">
    <source>
        <dbReference type="Proteomes" id="UP000250275"/>
    </source>
</evidence>
<accession>A0A310SMH9</accession>
<dbReference type="InterPro" id="IPR013761">
    <property type="entry name" value="SAM/pointed_sf"/>
</dbReference>
<keyword evidence="3" id="KW-1185">Reference proteome</keyword>
<sequence>MDRLDRSVVPSRDHRSRDLVQKIWVDVAQVAMEAIRSFNARHPRARIHGARNGNKRGQRRMAAAKTAKNNVTCACAAELHEISDYQFPIDVSGVAKDHPFLEADSLQSLFRRLHALNRCANMKIDTHHTHSTSHSKSKSLVARFQVDPLKALAGRSSKGEDLERRKYQPRSGISGQSLDPAATRVPLYLNAS</sequence>
<evidence type="ECO:0000313" key="2">
    <source>
        <dbReference type="EMBL" id="OAD58102.1"/>
    </source>
</evidence>
<dbReference type="Proteomes" id="UP000250275">
    <property type="component" value="Unassembled WGS sequence"/>
</dbReference>
<evidence type="ECO:0000256" key="1">
    <source>
        <dbReference type="SAM" id="MobiDB-lite"/>
    </source>
</evidence>
<dbReference type="EMBL" id="KQ761164">
    <property type="protein sequence ID" value="OAD58102.1"/>
    <property type="molecule type" value="Genomic_DNA"/>
</dbReference>
<organism evidence="2 3">
    <name type="scientific">Eufriesea mexicana</name>
    <dbReference type="NCBI Taxonomy" id="516756"/>
    <lineage>
        <taxon>Eukaryota</taxon>
        <taxon>Metazoa</taxon>
        <taxon>Ecdysozoa</taxon>
        <taxon>Arthropoda</taxon>
        <taxon>Hexapoda</taxon>
        <taxon>Insecta</taxon>
        <taxon>Pterygota</taxon>
        <taxon>Neoptera</taxon>
        <taxon>Endopterygota</taxon>
        <taxon>Hymenoptera</taxon>
        <taxon>Apocrita</taxon>
        <taxon>Aculeata</taxon>
        <taxon>Apoidea</taxon>
        <taxon>Anthophila</taxon>
        <taxon>Apidae</taxon>
        <taxon>Eufriesea</taxon>
    </lineage>
</organism>
<reference evidence="2 3" key="1">
    <citation type="submission" date="2015-07" db="EMBL/GenBank/DDBJ databases">
        <title>The genome of Eufriesea mexicana.</title>
        <authorList>
            <person name="Pan H."/>
            <person name="Kapheim K."/>
        </authorList>
    </citation>
    <scope>NUCLEOTIDE SEQUENCE [LARGE SCALE GENOMIC DNA]</scope>
    <source>
        <strain evidence="2">0111107269</strain>
        <tissue evidence="2">Whole body</tissue>
    </source>
</reference>
<feature type="compositionally biased region" description="Basic and acidic residues" evidence="1">
    <location>
        <begin position="157"/>
        <end position="166"/>
    </location>
</feature>
<proteinExistence type="predicted"/>
<dbReference type="PANTHER" id="PTHR12659:SF7">
    <property type="entry name" value="CROSSVEINLESS C, ISOFORM C"/>
    <property type="match status" value="1"/>
</dbReference>
<dbReference type="Gene3D" id="1.10.287.2070">
    <property type="match status" value="1"/>
</dbReference>
<dbReference type="AlphaFoldDB" id="A0A310SMH9"/>